<sequence>MPETELPDIYKGPLEGFFQDLADAEPLERARTLSDFIRDIPELQKFAKRYRQLAVLEAQSRGIPNLDIARALDVQVQRVSGIARGHSGGKDGRPKADPTEAKLVAAKNKIAKYQTLADEASPNAPKARQNYLDQVAKWTKRLEELEAASEASAG</sequence>
<organism evidence="1 2">
    <name type="scientific">Streptantibioticus cattleyicolor (strain ATCC 35852 / DSM 46488 / JCM 4925 / NBRC 14057 / NRRL 8057)</name>
    <name type="common">Streptomyces cattleya</name>
    <dbReference type="NCBI Taxonomy" id="1003195"/>
    <lineage>
        <taxon>Bacteria</taxon>
        <taxon>Bacillati</taxon>
        <taxon>Actinomycetota</taxon>
        <taxon>Actinomycetes</taxon>
        <taxon>Kitasatosporales</taxon>
        <taxon>Streptomycetaceae</taxon>
        <taxon>Streptantibioticus</taxon>
    </lineage>
</organism>
<dbReference type="HOGENOM" id="CLU_1703200_0_0_11"/>
<dbReference type="PATRIC" id="fig|1003195.11.peg.2210"/>
<keyword evidence="2" id="KW-1185">Reference proteome</keyword>
<dbReference type="Proteomes" id="UP000007842">
    <property type="component" value="Chromosome"/>
</dbReference>
<dbReference type="KEGG" id="sct:SCAT_0594"/>
<reference evidence="2" key="1">
    <citation type="submission" date="2011-12" db="EMBL/GenBank/DDBJ databases">
        <title>Complete genome sequence of Streptomyces cattleya strain DSM 46488.</title>
        <authorList>
            <person name="Ou H.-Y."/>
            <person name="Li P."/>
            <person name="Zhao C."/>
            <person name="O'Hagan D."/>
            <person name="Deng Z."/>
        </authorList>
    </citation>
    <scope>NUCLEOTIDE SEQUENCE [LARGE SCALE GENOMIC DNA]</scope>
    <source>
        <strain evidence="2">ATCC 35852 / DSM 46488 / JCM 4925 / NBRC 14057 / NRRL 8057</strain>
    </source>
</reference>
<dbReference type="OrthoDB" id="4336835at2"/>
<accession>G8WRF4</accession>
<evidence type="ECO:0000313" key="2">
    <source>
        <dbReference type="Proteomes" id="UP000007842"/>
    </source>
</evidence>
<dbReference type="EMBL" id="CP003219">
    <property type="protein sequence ID" value="AEW92971.1"/>
    <property type="molecule type" value="Genomic_DNA"/>
</dbReference>
<gene>
    <name evidence="1" type="ordered locus">SCATT_06000</name>
</gene>
<accession>F8JT36</accession>
<evidence type="ECO:0000313" key="1">
    <source>
        <dbReference type="EMBL" id="AEW92971.1"/>
    </source>
</evidence>
<dbReference type="AlphaFoldDB" id="F8JT36"/>
<dbReference type="KEGG" id="scy:SCATT_06000"/>
<name>F8JT36_STREN</name>
<proteinExistence type="predicted"/>
<protein>
    <submittedName>
        <fullName evidence="1">Uncharacterized protein</fullName>
    </submittedName>
</protein>